<dbReference type="GO" id="GO:0032299">
    <property type="term" value="C:ribonuclease H2 complex"/>
    <property type="evidence" value="ECO:0007669"/>
    <property type="project" value="TreeGrafter"/>
</dbReference>
<gene>
    <name evidence="15" type="ORF">CQA62_00200</name>
</gene>
<comment type="similarity">
    <text evidence="5 13">Belongs to the RNase HII family.</text>
</comment>
<evidence type="ECO:0000259" key="14">
    <source>
        <dbReference type="PROSITE" id="PS51975"/>
    </source>
</evidence>
<dbReference type="CDD" id="cd07182">
    <property type="entry name" value="RNase_HII_bacteria_HII_like"/>
    <property type="match status" value="1"/>
</dbReference>
<dbReference type="InterPro" id="IPR024567">
    <property type="entry name" value="RNase_HII/HIII_dom"/>
</dbReference>
<comment type="cofactor">
    <cofactor evidence="2">
        <name>Mg(2+)</name>
        <dbReference type="ChEBI" id="CHEBI:18420"/>
    </cofactor>
</comment>
<dbReference type="EMBL" id="NXLU01000001">
    <property type="protein sequence ID" value="RDU69875.1"/>
    <property type="molecule type" value="Genomic_DNA"/>
</dbReference>
<dbReference type="InterPro" id="IPR001352">
    <property type="entry name" value="RNase_HII/HIII"/>
</dbReference>
<evidence type="ECO:0000256" key="3">
    <source>
        <dbReference type="ARBA" id="ARBA00004065"/>
    </source>
</evidence>
<dbReference type="PANTHER" id="PTHR10954">
    <property type="entry name" value="RIBONUCLEASE H2 SUBUNIT A"/>
    <property type="match status" value="1"/>
</dbReference>
<reference evidence="15 16" key="1">
    <citation type="submission" date="2018-04" db="EMBL/GenBank/DDBJ databases">
        <title>Novel Campyloabacter and Helicobacter Species and Strains.</title>
        <authorList>
            <person name="Mannion A.J."/>
            <person name="Shen Z."/>
            <person name="Fox J.G."/>
        </authorList>
    </citation>
    <scope>NUCLEOTIDE SEQUENCE [LARGE SCALE GENOMIC DNA]</scope>
    <source>
        <strain evidence="15 16">ATCC 700242</strain>
    </source>
</reference>
<evidence type="ECO:0000256" key="1">
    <source>
        <dbReference type="ARBA" id="ARBA00000077"/>
    </source>
</evidence>
<evidence type="ECO:0000256" key="5">
    <source>
        <dbReference type="ARBA" id="ARBA00007383"/>
    </source>
</evidence>
<keyword evidence="16" id="KW-1185">Reference proteome</keyword>
<evidence type="ECO:0000256" key="4">
    <source>
        <dbReference type="ARBA" id="ARBA00004496"/>
    </source>
</evidence>
<evidence type="ECO:0000256" key="10">
    <source>
        <dbReference type="ARBA" id="ARBA00022801"/>
    </source>
</evidence>
<dbReference type="Proteomes" id="UP000257067">
    <property type="component" value="Unassembled WGS sequence"/>
</dbReference>
<evidence type="ECO:0000256" key="7">
    <source>
        <dbReference type="ARBA" id="ARBA00022722"/>
    </source>
</evidence>
<comment type="caution">
    <text evidence="15">The sequence shown here is derived from an EMBL/GenBank/DDBJ whole genome shotgun (WGS) entry which is preliminary data.</text>
</comment>
<evidence type="ECO:0000313" key="15">
    <source>
        <dbReference type="EMBL" id="RDU69875.1"/>
    </source>
</evidence>
<dbReference type="GO" id="GO:0004523">
    <property type="term" value="F:RNA-DNA hybrid ribonuclease activity"/>
    <property type="evidence" value="ECO:0007669"/>
    <property type="project" value="UniProtKB-UniRule"/>
</dbReference>
<dbReference type="PROSITE" id="PS51975">
    <property type="entry name" value="RNASE_H_2"/>
    <property type="match status" value="1"/>
</dbReference>
<dbReference type="InterPro" id="IPR036397">
    <property type="entry name" value="RNaseH_sf"/>
</dbReference>
<keyword evidence="11" id="KW-0464">Manganese</keyword>
<comment type="function">
    <text evidence="3 13">Endonuclease that specifically degrades the RNA of RNA-DNA hybrids.</text>
</comment>
<keyword evidence="7 12" id="KW-0540">Nuclease</keyword>
<dbReference type="AlphaFoldDB" id="A0A3D8IY84"/>
<dbReference type="OrthoDB" id="9803420at2"/>
<dbReference type="InterPro" id="IPR022898">
    <property type="entry name" value="RNase_HII"/>
</dbReference>
<comment type="catalytic activity">
    <reaction evidence="1 12 13">
        <text>Endonucleolytic cleavage to 5'-phosphomonoester.</text>
        <dbReference type="EC" id="3.1.26.4"/>
    </reaction>
</comment>
<dbReference type="PANTHER" id="PTHR10954:SF18">
    <property type="entry name" value="RIBONUCLEASE HII"/>
    <property type="match status" value="1"/>
</dbReference>
<feature type="domain" description="RNase H type-2" evidence="14">
    <location>
        <begin position="1"/>
        <end position="191"/>
    </location>
</feature>
<evidence type="ECO:0000256" key="2">
    <source>
        <dbReference type="ARBA" id="ARBA00001946"/>
    </source>
</evidence>
<comment type="subcellular location">
    <subcellularLocation>
        <location evidence="4">Cytoplasm</location>
    </subcellularLocation>
</comment>
<keyword evidence="10 12" id="KW-0378">Hydrolase</keyword>
<dbReference type="GO" id="GO:0006298">
    <property type="term" value="P:mismatch repair"/>
    <property type="evidence" value="ECO:0007669"/>
    <property type="project" value="TreeGrafter"/>
</dbReference>
<evidence type="ECO:0000256" key="9">
    <source>
        <dbReference type="ARBA" id="ARBA00022759"/>
    </source>
</evidence>
<sequence length="191" mass="21779">MICGIDEAGRGCVGGSLFVCGVAYPNEFIPSLSHLKIKDSKKLSSQVREQIAQELLSNPKFIYHLVKKEAQDIDKRGLSACLREGLEEIMHTLSQRYPIKKFVYDGNSTFKAQPPLFIPLKTLIKGDILMHQISCASILAKYAKDKECQEIHTLYPEYEFLSHSGYCTPKHKELIKTLGYLPFHRRNYKLT</sequence>
<feature type="binding site" evidence="12">
    <location>
        <position position="6"/>
    </location>
    <ligand>
        <name>a divalent metal cation</name>
        <dbReference type="ChEBI" id="CHEBI:60240"/>
    </ligand>
</feature>
<feature type="binding site" evidence="12">
    <location>
        <position position="105"/>
    </location>
    <ligand>
        <name>a divalent metal cation</name>
        <dbReference type="ChEBI" id="CHEBI:60240"/>
    </ligand>
</feature>
<dbReference type="GO" id="GO:0005737">
    <property type="term" value="C:cytoplasm"/>
    <property type="evidence" value="ECO:0007669"/>
    <property type="project" value="UniProtKB-SubCell"/>
</dbReference>
<dbReference type="SUPFAM" id="SSF53098">
    <property type="entry name" value="Ribonuclease H-like"/>
    <property type="match status" value="1"/>
</dbReference>
<keyword evidence="8 12" id="KW-0479">Metal-binding</keyword>
<dbReference type="InterPro" id="IPR012337">
    <property type="entry name" value="RNaseH-like_sf"/>
</dbReference>
<dbReference type="RefSeq" id="WP_104723507.1">
    <property type="nucleotide sequence ID" value="NZ_FZNE01000002.1"/>
</dbReference>
<evidence type="ECO:0000256" key="12">
    <source>
        <dbReference type="PROSITE-ProRule" id="PRU01319"/>
    </source>
</evidence>
<dbReference type="Gene3D" id="3.30.420.10">
    <property type="entry name" value="Ribonuclease H-like superfamily/Ribonuclease H"/>
    <property type="match status" value="1"/>
</dbReference>
<feature type="binding site" evidence="12">
    <location>
        <position position="7"/>
    </location>
    <ligand>
        <name>a divalent metal cation</name>
        <dbReference type="ChEBI" id="CHEBI:60240"/>
    </ligand>
</feature>
<evidence type="ECO:0000256" key="8">
    <source>
        <dbReference type="ARBA" id="ARBA00022723"/>
    </source>
</evidence>
<dbReference type="EC" id="3.1.26.4" evidence="13"/>
<evidence type="ECO:0000256" key="6">
    <source>
        <dbReference type="ARBA" id="ARBA00022490"/>
    </source>
</evidence>
<keyword evidence="6" id="KW-0963">Cytoplasm</keyword>
<dbReference type="GO" id="GO:0003723">
    <property type="term" value="F:RNA binding"/>
    <property type="evidence" value="ECO:0007669"/>
    <property type="project" value="UniProtKB-UniRule"/>
</dbReference>
<dbReference type="GO" id="GO:0046872">
    <property type="term" value="F:metal ion binding"/>
    <property type="evidence" value="ECO:0007669"/>
    <property type="project" value="UniProtKB-KW"/>
</dbReference>
<keyword evidence="9 12" id="KW-0255">Endonuclease</keyword>
<accession>A0A3D8IY84</accession>
<proteinExistence type="inferred from homology"/>
<evidence type="ECO:0000256" key="13">
    <source>
        <dbReference type="RuleBase" id="RU003515"/>
    </source>
</evidence>
<comment type="cofactor">
    <cofactor evidence="12">
        <name>Mn(2+)</name>
        <dbReference type="ChEBI" id="CHEBI:29035"/>
    </cofactor>
    <cofactor evidence="12">
        <name>Mg(2+)</name>
        <dbReference type="ChEBI" id="CHEBI:18420"/>
    </cofactor>
    <text evidence="12">Manganese or magnesium. Binds 1 divalent metal ion per monomer in the absence of substrate. May bind a second metal ion after substrate binding.</text>
</comment>
<protein>
    <recommendedName>
        <fullName evidence="13">Ribonuclease</fullName>
        <ecNumber evidence="13">3.1.26.4</ecNumber>
    </recommendedName>
</protein>
<dbReference type="Pfam" id="PF01351">
    <property type="entry name" value="RNase_HII"/>
    <property type="match status" value="1"/>
</dbReference>
<organism evidence="15 16">
    <name type="scientific">Helicobacter cholecystus</name>
    <dbReference type="NCBI Taxonomy" id="45498"/>
    <lineage>
        <taxon>Bacteria</taxon>
        <taxon>Pseudomonadati</taxon>
        <taxon>Campylobacterota</taxon>
        <taxon>Epsilonproteobacteria</taxon>
        <taxon>Campylobacterales</taxon>
        <taxon>Helicobacteraceae</taxon>
        <taxon>Helicobacter</taxon>
    </lineage>
</organism>
<name>A0A3D8IY84_9HELI</name>
<dbReference type="GO" id="GO:0043137">
    <property type="term" value="P:DNA replication, removal of RNA primer"/>
    <property type="evidence" value="ECO:0007669"/>
    <property type="project" value="TreeGrafter"/>
</dbReference>
<evidence type="ECO:0000313" key="16">
    <source>
        <dbReference type="Proteomes" id="UP000257067"/>
    </source>
</evidence>
<evidence type="ECO:0000256" key="11">
    <source>
        <dbReference type="ARBA" id="ARBA00023211"/>
    </source>
</evidence>